<dbReference type="InterPro" id="IPR036736">
    <property type="entry name" value="ACP-like_sf"/>
</dbReference>
<evidence type="ECO:0000313" key="6">
    <source>
        <dbReference type="EMBL" id="OXB21435.1"/>
    </source>
</evidence>
<dbReference type="SUPFAM" id="SSF52777">
    <property type="entry name" value="CoA-dependent acyltransferases"/>
    <property type="match status" value="4"/>
</dbReference>
<dbReference type="Gene3D" id="3.40.50.12780">
    <property type="entry name" value="N-terminal domain of ligase-like"/>
    <property type="match status" value="1"/>
</dbReference>
<dbReference type="NCBIfam" id="NF003417">
    <property type="entry name" value="PRK04813.1"/>
    <property type="match status" value="2"/>
</dbReference>
<dbReference type="FunFam" id="1.10.1200.10:FF:000005">
    <property type="entry name" value="Nonribosomal peptide synthetase 1"/>
    <property type="match status" value="2"/>
</dbReference>
<dbReference type="InterPro" id="IPR001242">
    <property type="entry name" value="Condensation_dom"/>
</dbReference>
<dbReference type="CDD" id="cd19531">
    <property type="entry name" value="LCL_NRPS-like"/>
    <property type="match status" value="1"/>
</dbReference>
<keyword evidence="2" id="KW-0596">Phosphopantetheine</keyword>
<dbReference type="InterPro" id="IPR025110">
    <property type="entry name" value="AMP-bd_C"/>
</dbReference>
<dbReference type="STRING" id="1278819.BHE19_19325"/>
<name>A0A1S1J0V5_9FLAO</name>
<dbReference type="RefSeq" id="WP_070908825.1">
    <property type="nucleotide sequence ID" value="NZ_MIKE01000029.1"/>
</dbReference>
<evidence type="ECO:0000256" key="2">
    <source>
        <dbReference type="ARBA" id="ARBA00022450"/>
    </source>
</evidence>
<dbReference type="InterPro" id="IPR006162">
    <property type="entry name" value="Ppantetheine_attach_site"/>
</dbReference>
<accession>A0A1S1J0V5</accession>
<dbReference type="PROSITE" id="PS00012">
    <property type="entry name" value="PHOSPHOPANTETHEINE"/>
    <property type="match status" value="1"/>
</dbReference>
<dbReference type="Gene3D" id="3.30.300.30">
    <property type="match status" value="2"/>
</dbReference>
<evidence type="ECO:0000313" key="8">
    <source>
        <dbReference type="Proteomes" id="UP000198319"/>
    </source>
</evidence>
<dbReference type="InterPro" id="IPR023213">
    <property type="entry name" value="CAT-like_dom_sf"/>
</dbReference>
<evidence type="ECO:0000256" key="3">
    <source>
        <dbReference type="ARBA" id="ARBA00022553"/>
    </source>
</evidence>
<dbReference type="NCBIfam" id="TIGR01733">
    <property type="entry name" value="AA-adenyl-dom"/>
    <property type="match status" value="2"/>
</dbReference>
<dbReference type="InterPro" id="IPR000873">
    <property type="entry name" value="AMP-dep_synth/lig_dom"/>
</dbReference>
<dbReference type="Pfam" id="PF13193">
    <property type="entry name" value="AMP-binding_C"/>
    <property type="match status" value="1"/>
</dbReference>
<dbReference type="SUPFAM" id="SSF47336">
    <property type="entry name" value="ACP-like"/>
    <property type="match status" value="2"/>
</dbReference>
<dbReference type="Gene3D" id="1.10.1200.10">
    <property type="entry name" value="ACP-like"/>
    <property type="match status" value="2"/>
</dbReference>
<evidence type="ECO:0000259" key="4">
    <source>
        <dbReference type="PROSITE" id="PS50075"/>
    </source>
</evidence>
<dbReference type="Gene3D" id="2.30.38.10">
    <property type="entry name" value="Luciferase, Domain 3"/>
    <property type="match status" value="1"/>
</dbReference>
<dbReference type="Gene3D" id="3.30.559.30">
    <property type="entry name" value="Nonribosomal peptide synthetase, condensation domain"/>
    <property type="match status" value="2"/>
</dbReference>
<dbReference type="InterPro" id="IPR020845">
    <property type="entry name" value="AMP-binding_CS"/>
</dbReference>
<dbReference type="Pfam" id="PF00668">
    <property type="entry name" value="Condensation"/>
    <property type="match status" value="2"/>
</dbReference>
<keyword evidence="8" id="KW-1185">Reference proteome</keyword>
<dbReference type="CDD" id="cd19543">
    <property type="entry name" value="DCL_NRPS"/>
    <property type="match status" value="1"/>
</dbReference>
<protein>
    <recommendedName>
        <fullName evidence="4">Carrier domain-containing protein</fullName>
    </recommendedName>
</protein>
<dbReference type="Gene3D" id="3.40.50.980">
    <property type="match status" value="2"/>
</dbReference>
<dbReference type="GO" id="GO:0043041">
    <property type="term" value="P:amino acid activation for nonribosomal peptide biosynthetic process"/>
    <property type="evidence" value="ECO:0007669"/>
    <property type="project" value="TreeGrafter"/>
</dbReference>
<keyword evidence="3" id="KW-0597">Phosphoprotein</keyword>
<reference evidence="6 8" key="3">
    <citation type="submission" date="2016-11" db="EMBL/GenBank/DDBJ databases">
        <title>Whole genomes of Flavobacteriaceae.</title>
        <authorList>
            <person name="Stine C."/>
            <person name="Li C."/>
            <person name="Tadesse D."/>
        </authorList>
    </citation>
    <scope>NUCLEOTIDE SEQUENCE [LARGE SCALE GENOMIC DNA]</scope>
    <source>
        <strain evidence="6 8">ATCC BAA-2541</strain>
    </source>
</reference>
<dbReference type="OrthoDB" id="9778690at2"/>
<dbReference type="PROSITE" id="PS00455">
    <property type="entry name" value="AMP_BINDING"/>
    <property type="match status" value="2"/>
</dbReference>
<organism evidence="5 7">
    <name type="scientific">Flavobacterium tructae</name>
    <dbReference type="NCBI Taxonomy" id="1114873"/>
    <lineage>
        <taxon>Bacteria</taxon>
        <taxon>Pseudomonadati</taxon>
        <taxon>Bacteroidota</taxon>
        <taxon>Flavobacteriia</taxon>
        <taxon>Flavobacteriales</taxon>
        <taxon>Flavobacteriaceae</taxon>
        <taxon>Flavobacterium</taxon>
    </lineage>
</organism>
<dbReference type="InterPro" id="IPR042099">
    <property type="entry name" value="ANL_N_sf"/>
</dbReference>
<dbReference type="GO" id="GO:0005737">
    <property type="term" value="C:cytoplasm"/>
    <property type="evidence" value="ECO:0007669"/>
    <property type="project" value="TreeGrafter"/>
</dbReference>
<feature type="domain" description="Carrier" evidence="4">
    <location>
        <begin position="1991"/>
        <end position="2066"/>
    </location>
</feature>
<dbReference type="EMBL" id="MUHG01000004">
    <property type="protein sequence ID" value="OXB21435.1"/>
    <property type="molecule type" value="Genomic_DNA"/>
</dbReference>
<dbReference type="Pfam" id="PF00550">
    <property type="entry name" value="PP-binding"/>
    <property type="match status" value="2"/>
</dbReference>
<sequence>MKIKDIYPLTPLQEGIYFHWKLSKSMYFEQSSYKIQAELEINYLKESYDQLIARHDVLRTCFRDNVGEDLLQIVQNEVPSNFTFLDITGNTSETIASVKEQDIAKSFDLTVGSQMRLTVVKTSANQYELIWSHHHIIMDGWCIGILIGEFFRLYEGLLQGKRNILPKATSYSDYVKWLMKNDKEKSLQYWNHYLEDFQGLSTLPFPKQHVEAFSPGEIFYTISGSLREKLAVLCQENSSTENVFFQTIWGILLAKYNNTNDVVFGGVVSGRPAEIHDVANIIGLFINTIPVRISFDDKTTVKQILLQTQEQAIQSLPYHYQAISDIQRSVNNGQSLFDHIIVFENYVAAEVIAESEKTNIKLLEAASYEGENYDFSLAIVPGKDISIRFTFNAKKYDERDITALKNHFEQVVNTIVENFDIPVSEIELLQESEKEAVLSLSGHDMLKEAAAEYTLVELFENVVQENQDQIALVYGEEQYSFTGLNGIADQFADFLISEYKVQPGDFIAMQLDRNDWLVIALLGILKADAVYVPLHINLPQDRVDYILEDSNSSIIIDEDFINRFKVHPKANTTISKVKISPSDLAYLIYTSGSTGKPKGVLVEHRNICALLVNTKNSFVISQKPVLPLLASNSFDIFLFELFHPLLAGGKVVMVSNDEIKDMEDLSKILRQTNSFHAVPTLMRAVIDHIKTNNTQQSYPHIESIFIGGDKVPVGILEEIREVFTNAVINVLYGPTEGSIFITSESYLPNVKQFPNAVIGQSNAYNATYVLDDHLKLCPIYSIGELCISGNQVTRGYLNQEEITAEKFVVNPFKTDEKLYRTGDMVKRLPNGKIEFVGRKDNQVKVRGYRIELEEIENALLSNEYVDFTIAKTITVSGDEKEIVVYLKATKQMDAQELVHFLKGILPSFMIPDYYVQLEEIPLTVNGKVDAKKLPNPLDTNAVRKADYVKPVTETEIKLTEIWQRILDRKAVGIQDNFFHLGGHSLKMIKLSNQIFVNFGMHLNIKEIYIHPTIEEQAAYIDRSLNSYTLTIPQAAIAPSYPLSSSQYRMYNICSIDAQVNKAYNIRIIDIKNEAVNLEFFTRAVYDLIERHEILRTAFVTNENGEPGQIIIPIEKTEPLKIQYLDLRNSETLEKDLQKALIETGDVSFNLETPPLMKAALISVKEDKWIISILFHHIIFDGWSTDVFVKELYALYEKYSKNSAIALPPLAIQFKDYAAWEQSMIKSEAIEADKKYWLKQFEGNLPIVSELGDQKRPNIKTHNGAVRSKVLEGSILKDLNSLCENKEVSRFMVFLAVTNILIYKNTGDQDIITGSPIVNRDYPELFDQIGFYANTIPLRTHLNESASFTATLKQVKENVIKAKEHQKFPLDELIKLLDIKYDAGRNPLFDIIVTAREENNQASDLESYDAIIDAVGNGISAKFDLTFDFLVTDSTLTLTLEYNTDIFSSEKITALLNHLEQILIQVTQNGDQKISAIDCLTAAEKKHLLEELNGHQTEYPKDSSIIELFEKQVALTPEKTALVYKKQKYTYHELNNVANQLANYLEENYKVTGELAAIYLPKNEWQIISILALLKSGCAYVPISADYPQERISYIIKDANAECLIAVDLIEDFVQSQANYSSKFESIYAKTNDLAYVMYTSGSTGEPKGVLIEQQSVVRLVKNNNFIHLSGEEVLLATGAFSFDASTFEYWGMLLNGGTLVICDENTLLSVRGMNEVVANEKVTMMWFTAGWLHQLVDENLILFKNLKTVLCGGDVLSPHHITKLKSTYPELVVVNGYGPTENTTFSITHTIDLPIKTSVSIGVPISNSTVYIMDKNHQLVPKGVIGEICVGGDGLARGYLNNAELTHSKFITNPYKTEERLYKTGDLGRWTHNNTIEFVGRKDNQVKLRGYRIELGEIENILCTHKLIFSSLVVITDGTAAEKKLIAYLVTDEDLESNTLKNWLRTQLPKYMIPNHFVFLREFPLNINGKVDRAKLPEITELETERAAYTEPVTPTEKTLAKIWEAVLEIEKIGLADNFFDLGGHSLKAVKMFHLINNQLEVKLTISDLFTNPTIESLANEIDNVIWANNEELEDVESENITI</sequence>
<dbReference type="InterPro" id="IPR045851">
    <property type="entry name" value="AMP-bd_C_sf"/>
</dbReference>
<proteinExistence type="predicted"/>
<comment type="cofactor">
    <cofactor evidence="1">
        <name>pantetheine 4'-phosphate</name>
        <dbReference type="ChEBI" id="CHEBI:47942"/>
    </cofactor>
</comment>
<reference evidence="7" key="1">
    <citation type="submission" date="2016-09" db="EMBL/GenBank/DDBJ databases">
        <authorList>
            <person name="Chen S."/>
            <person name="Walker E."/>
        </authorList>
    </citation>
    <scope>NUCLEOTIDE SEQUENCE [LARGE SCALE GENOMIC DNA]</scope>
    <source>
        <strain evidence="7">MSU</strain>
    </source>
</reference>
<reference evidence="5" key="2">
    <citation type="submission" date="2016-09" db="EMBL/GenBank/DDBJ databases">
        <authorList>
            <person name="Capua I."/>
            <person name="De Benedictis P."/>
            <person name="Joannis T."/>
            <person name="Lombin L.H."/>
            <person name="Cattoli G."/>
        </authorList>
    </citation>
    <scope>NUCLEOTIDE SEQUENCE [LARGE SCALE GENOMIC DNA]</scope>
    <source>
        <strain evidence="5">MSU</strain>
    </source>
</reference>
<dbReference type="Pfam" id="PF00501">
    <property type="entry name" value="AMP-binding"/>
    <property type="match status" value="2"/>
</dbReference>
<dbReference type="CDD" id="cd12117">
    <property type="entry name" value="A_NRPS_Srf_like"/>
    <property type="match status" value="1"/>
</dbReference>
<dbReference type="PANTHER" id="PTHR45527:SF1">
    <property type="entry name" value="FATTY ACID SYNTHASE"/>
    <property type="match status" value="1"/>
</dbReference>
<dbReference type="InterPro" id="IPR010071">
    <property type="entry name" value="AA_adenyl_dom"/>
</dbReference>
<gene>
    <name evidence="6" type="ORF">B0A71_04245</name>
    <name evidence="5" type="ORF">BHE19_19325</name>
</gene>
<evidence type="ECO:0000256" key="1">
    <source>
        <dbReference type="ARBA" id="ARBA00001957"/>
    </source>
</evidence>
<dbReference type="EMBL" id="MIKE01000029">
    <property type="protein sequence ID" value="OHT43125.1"/>
    <property type="molecule type" value="Genomic_DNA"/>
</dbReference>
<dbReference type="GO" id="GO:0003824">
    <property type="term" value="F:catalytic activity"/>
    <property type="evidence" value="ECO:0007669"/>
    <property type="project" value="InterPro"/>
</dbReference>
<dbReference type="Proteomes" id="UP000198319">
    <property type="component" value="Unassembled WGS sequence"/>
</dbReference>
<dbReference type="GO" id="GO:0031177">
    <property type="term" value="F:phosphopantetheine binding"/>
    <property type="evidence" value="ECO:0007669"/>
    <property type="project" value="TreeGrafter"/>
</dbReference>
<dbReference type="CDD" id="cd05930">
    <property type="entry name" value="A_NRPS"/>
    <property type="match status" value="1"/>
</dbReference>
<dbReference type="PANTHER" id="PTHR45527">
    <property type="entry name" value="NONRIBOSOMAL PEPTIDE SYNTHETASE"/>
    <property type="match status" value="1"/>
</dbReference>
<dbReference type="PROSITE" id="PS50075">
    <property type="entry name" value="CARRIER"/>
    <property type="match status" value="2"/>
</dbReference>
<comment type="caution">
    <text evidence="5">The sequence shown here is derived from an EMBL/GenBank/DDBJ whole genome shotgun (WGS) entry which is preliminary data.</text>
</comment>
<evidence type="ECO:0000313" key="5">
    <source>
        <dbReference type="EMBL" id="OHT43125.1"/>
    </source>
</evidence>
<dbReference type="Proteomes" id="UP000180252">
    <property type="component" value="Unassembled WGS sequence"/>
</dbReference>
<dbReference type="GO" id="GO:0044550">
    <property type="term" value="P:secondary metabolite biosynthetic process"/>
    <property type="evidence" value="ECO:0007669"/>
    <property type="project" value="TreeGrafter"/>
</dbReference>
<feature type="domain" description="Carrier" evidence="4">
    <location>
        <begin position="949"/>
        <end position="1024"/>
    </location>
</feature>
<dbReference type="Gene3D" id="3.30.559.10">
    <property type="entry name" value="Chloramphenicol acetyltransferase-like domain"/>
    <property type="match status" value="2"/>
</dbReference>
<evidence type="ECO:0000313" key="7">
    <source>
        <dbReference type="Proteomes" id="UP000180252"/>
    </source>
</evidence>
<dbReference type="SUPFAM" id="SSF56801">
    <property type="entry name" value="Acetyl-CoA synthetase-like"/>
    <property type="match status" value="2"/>
</dbReference>
<dbReference type="InterPro" id="IPR009081">
    <property type="entry name" value="PP-bd_ACP"/>
</dbReference>